<evidence type="ECO:0000313" key="3">
    <source>
        <dbReference type="Proteomes" id="UP001596024"/>
    </source>
</evidence>
<organism evidence="2 3">
    <name type="scientific">Glycocaulis abyssi</name>
    <dbReference type="NCBI Taxonomy" id="1433403"/>
    <lineage>
        <taxon>Bacteria</taxon>
        <taxon>Pseudomonadati</taxon>
        <taxon>Pseudomonadota</taxon>
        <taxon>Alphaproteobacteria</taxon>
        <taxon>Maricaulales</taxon>
        <taxon>Maricaulaceae</taxon>
        <taxon>Glycocaulis</taxon>
    </lineage>
</organism>
<reference evidence="3" key="1">
    <citation type="journal article" date="2019" name="Int. J. Syst. Evol. Microbiol.">
        <title>The Global Catalogue of Microorganisms (GCM) 10K type strain sequencing project: providing services to taxonomists for standard genome sequencing and annotation.</title>
        <authorList>
            <consortium name="The Broad Institute Genomics Platform"/>
            <consortium name="The Broad Institute Genome Sequencing Center for Infectious Disease"/>
            <person name="Wu L."/>
            <person name="Ma J."/>
        </authorList>
    </citation>
    <scope>NUCLEOTIDE SEQUENCE [LARGE SCALE GENOMIC DNA]</scope>
    <source>
        <strain evidence="3">CCUG 62981</strain>
    </source>
</reference>
<dbReference type="Gene3D" id="3.40.50.620">
    <property type="entry name" value="HUPs"/>
    <property type="match status" value="1"/>
</dbReference>
<dbReference type="InterPro" id="IPR049676">
    <property type="entry name" value="QatC"/>
</dbReference>
<dbReference type="EMBL" id="JBHSGQ010000018">
    <property type="protein sequence ID" value="MFC4726517.1"/>
    <property type="molecule type" value="Genomic_DNA"/>
</dbReference>
<dbReference type="RefSeq" id="WP_382437099.1">
    <property type="nucleotide sequence ID" value="NZ_JBHSGQ010000018.1"/>
</dbReference>
<keyword evidence="3" id="KW-1185">Reference proteome</keyword>
<dbReference type="NCBIfam" id="NF041925">
    <property type="entry name" value="QatC"/>
    <property type="match status" value="1"/>
</dbReference>
<dbReference type="Proteomes" id="UP001596024">
    <property type="component" value="Unassembled WGS sequence"/>
</dbReference>
<dbReference type="SUPFAM" id="SSF52402">
    <property type="entry name" value="Adenine nucleotide alpha hydrolases-like"/>
    <property type="match status" value="1"/>
</dbReference>
<sequence>MTRIICHVDANAIPLVDVPGTVYVHLYGSQPVRAGTGSIGNQARDALMRLGAAPRTAAVDLLSIALAVTAADTFIRRADADDSWARDIELHVPLIRPQQWKPFTNDLERMLGFLTGDMWRLELKDGGQRAPTRLDIKDRRAQANISKVDFVSLFSGGLDSGIATLAAMSAGERPLLVSHAYRGDATYQDAVAKLLPAKPERLIVNVHPQIDTEHEDSMRARSFIFLALGVLAADTVSEFKGKMIDLRVPENGLIALNPPLTRRRIGSLSTRTTHPHYLSKFQQIINRVDLRANIINPFEAMTKGEMAKNMVAVPGFESFASATVSCGKWKRKKQQCGRCVPCLIRRSSLYAANVDDKTEYTFPDLHAVLADEENRDDLLSMMTAITRAQNNNLSRWVAQSGPMPEDIARRNVLEDVVRRGLAEVAAFLRDTGLKV</sequence>
<gene>
    <name evidence="2" type="primary">qatC</name>
    <name evidence="2" type="ORF">ACFPB0_14595</name>
</gene>
<dbReference type="InterPro" id="IPR014729">
    <property type="entry name" value="Rossmann-like_a/b/a_fold"/>
</dbReference>
<dbReference type="Pfam" id="PF06508">
    <property type="entry name" value="QueC"/>
    <property type="match status" value="1"/>
</dbReference>
<keyword evidence="1" id="KW-0671">Queuosine biosynthesis</keyword>
<evidence type="ECO:0000313" key="2">
    <source>
        <dbReference type="EMBL" id="MFC4726517.1"/>
    </source>
</evidence>
<name>A0ABV9NDR2_9PROT</name>
<dbReference type="InterPro" id="IPR018317">
    <property type="entry name" value="QueC"/>
</dbReference>
<protein>
    <submittedName>
        <fullName evidence="2">Qat anti-phage system QueC-like protein QatC</fullName>
    </submittedName>
</protein>
<comment type="caution">
    <text evidence="2">The sequence shown here is derived from an EMBL/GenBank/DDBJ whole genome shotgun (WGS) entry which is preliminary data.</text>
</comment>
<proteinExistence type="predicted"/>
<evidence type="ECO:0000256" key="1">
    <source>
        <dbReference type="ARBA" id="ARBA00022785"/>
    </source>
</evidence>
<accession>A0ABV9NDR2</accession>